<organism evidence="5 6">
    <name type="scientific">Pseudoloma neurophilia</name>
    <dbReference type="NCBI Taxonomy" id="146866"/>
    <lineage>
        <taxon>Eukaryota</taxon>
        <taxon>Fungi</taxon>
        <taxon>Fungi incertae sedis</taxon>
        <taxon>Microsporidia</taxon>
        <taxon>Pseudoloma</taxon>
    </lineage>
</organism>
<dbReference type="GO" id="GO:0003682">
    <property type="term" value="F:chromatin binding"/>
    <property type="evidence" value="ECO:0007669"/>
    <property type="project" value="TreeGrafter"/>
</dbReference>
<feature type="compositionally biased region" description="Basic and acidic residues" evidence="2">
    <location>
        <begin position="70"/>
        <end position="83"/>
    </location>
</feature>
<evidence type="ECO:0000256" key="1">
    <source>
        <dbReference type="SAM" id="Coils"/>
    </source>
</evidence>
<evidence type="ECO:0000259" key="3">
    <source>
        <dbReference type="PROSITE" id="PS50090"/>
    </source>
</evidence>
<keyword evidence="1" id="KW-0175">Coiled coil</keyword>
<dbReference type="PANTHER" id="PTHR12374:SF20">
    <property type="entry name" value="TRANSCRIPTIONAL ADAPTER 2-ALPHA"/>
    <property type="match status" value="1"/>
</dbReference>
<feature type="domain" description="SANT" evidence="4">
    <location>
        <begin position="188"/>
        <end position="240"/>
    </location>
</feature>
<dbReference type="CDD" id="cd00167">
    <property type="entry name" value="SANT"/>
    <property type="match status" value="1"/>
</dbReference>
<evidence type="ECO:0000313" key="5">
    <source>
        <dbReference type="EMBL" id="KRH95250.1"/>
    </source>
</evidence>
<name>A0A0R0M163_9MICR</name>
<dbReference type="PROSITE" id="PS51293">
    <property type="entry name" value="SANT"/>
    <property type="match status" value="1"/>
</dbReference>
<dbReference type="InterPro" id="IPR017884">
    <property type="entry name" value="SANT_dom"/>
</dbReference>
<evidence type="ECO:0000256" key="2">
    <source>
        <dbReference type="SAM" id="MobiDB-lite"/>
    </source>
</evidence>
<dbReference type="GO" id="GO:0006338">
    <property type="term" value="P:chromatin remodeling"/>
    <property type="evidence" value="ECO:0007669"/>
    <property type="project" value="TreeGrafter"/>
</dbReference>
<dbReference type="PROSITE" id="PS50090">
    <property type="entry name" value="MYB_LIKE"/>
    <property type="match status" value="1"/>
</dbReference>
<feature type="domain" description="Myb-like" evidence="3">
    <location>
        <begin position="192"/>
        <end position="236"/>
    </location>
</feature>
<dbReference type="PANTHER" id="PTHR12374">
    <property type="entry name" value="TRANSCRIPTIONAL ADAPTOR 2 ADA2 -RELATED"/>
    <property type="match status" value="1"/>
</dbReference>
<evidence type="ECO:0000313" key="6">
    <source>
        <dbReference type="Proteomes" id="UP000051530"/>
    </source>
</evidence>
<reference evidence="5 6" key="1">
    <citation type="submission" date="2015-07" db="EMBL/GenBank/DDBJ databases">
        <title>The genome of Pseudoloma neurophilia, a relevant intracellular parasite of the zebrafish.</title>
        <authorList>
            <person name="Ndikumana S."/>
            <person name="Pelin A."/>
            <person name="Sanders J."/>
            <person name="Corradi N."/>
        </authorList>
    </citation>
    <scope>NUCLEOTIDE SEQUENCE [LARGE SCALE GENOMIC DNA]</scope>
    <source>
        <strain evidence="5 6">MK1</strain>
    </source>
</reference>
<dbReference type="GO" id="GO:0003713">
    <property type="term" value="F:transcription coactivator activity"/>
    <property type="evidence" value="ECO:0007669"/>
    <property type="project" value="TreeGrafter"/>
</dbReference>
<proteinExistence type="predicted"/>
<dbReference type="InterPro" id="IPR009057">
    <property type="entry name" value="Homeodomain-like_sf"/>
</dbReference>
<comment type="caution">
    <text evidence="5">The sequence shown here is derived from an EMBL/GenBank/DDBJ whole genome shotgun (WGS) entry which is preliminary data.</text>
</comment>
<feature type="region of interest" description="Disordered" evidence="2">
    <location>
        <begin position="70"/>
        <end position="151"/>
    </location>
</feature>
<dbReference type="Gene3D" id="1.10.10.60">
    <property type="entry name" value="Homeodomain-like"/>
    <property type="match status" value="1"/>
</dbReference>
<protein>
    <submittedName>
        <fullName evidence="5">Histone acetyltransferase complex SAGA/ADA, subunit ADA2</fullName>
    </submittedName>
</protein>
<dbReference type="SUPFAM" id="SSF46689">
    <property type="entry name" value="Homeodomain-like"/>
    <property type="match status" value="1"/>
</dbReference>
<feature type="compositionally biased region" description="Basic and acidic residues" evidence="2">
    <location>
        <begin position="128"/>
        <end position="144"/>
    </location>
</feature>
<dbReference type="Proteomes" id="UP000051530">
    <property type="component" value="Unassembled WGS sequence"/>
</dbReference>
<feature type="compositionally biased region" description="Basic and acidic residues" evidence="2">
    <location>
        <begin position="91"/>
        <end position="121"/>
    </location>
</feature>
<keyword evidence="6" id="KW-1185">Reference proteome</keyword>
<dbReference type="SMART" id="SM00717">
    <property type="entry name" value="SANT"/>
    <property type="match status" value="1"/>
</dbReference>
<dbReference type="VEuPathDB" id="MicrosporidiaDB:M153_1100035631"/>
<dbReference type="GO" id="GO:0006357">
    <property type="term" value="P:regulation of transcription by RNA polymerase II"/>
    <property type="evidence" value="ECO:0007669"/>
    <property type="project" value="TreeGrafter"/>
</dbReference>
<feature type="coiled-coil region" evidence="1">
    <location>
        <begin position="317"/>
        <end position="344"/>
    </location>
</feature>
<dbReference type="GO" id="GO:0016740">
    <property type="term" value="F:transferase activity"/>
    <property type="evidence" value="ECO:0007669"/>
    <property type="project" value="UniProtKB-KW"/>
</dbReference>
<dbReference type="InterPro" id="IPR001005">
    <property type="entry name" value="SANT/Myb"/>
</dbReference>
<gene>
    <name evidence="5" type="ORF">M153_1100035631</name>
</gene>
<dbReference type="AlphaFoldDB" id="A0A0R0M163"/>
<sequence length="457" mass="54211">MTITNFESSKQIVILCDFCFQEITYITRIKCECHVDICIKCFYSTGCEYFGNISALEKYHIDRNKIPKFKENEKEHKSEHDYSEMGYKSSNKPDHKSNNKLDFKSNGKPDFKSSDKPDFKSNDSVFKSNDKPDHKSSDKPDFKSNDSVFKSSNKPDYEKDFYQDIIVEPYNHIPTHKYFCIEPLNYSILDKKWTVLEELLFFEMLITYGIGNWNEIATNMKTKTVKDIEEHFYLIFEIENNFSLESEKSLNELSNPNSHNLVIYAPKRQDFDFEDEYDQENNLKFLEITESEEIKNFLLDSYENLIILRKLKKMSIIEKGMTEIEKIKEQKEKLQKNNQIIYDICSPLTQFISKNDMNTFFNGLKIENHLLNFKNNQIKASNDIFTIDLFRKEKLSEQEIEIIEKLNITYSTYTKIKKYAIILALKNGNIRTLRNLTIDKRCNILLEFFKKKKLFSI</sequence>
<dbReference type="OrthoDB" id="270417at2759"/>
<accession>A0A0R0M163</accession>
<evidence type="ECO:0000259" key="4">
    <source>
        <dbReference type="PROSITE" id="PS51293"/>
    </source>
</evidence>
<dbReference type="EMBL" id="LGUB01000002">
    <property type="protein sequence ID" value="KRH95250.1"/>
    <property type="molecule type" value="Genomic_DNA"/>
</dbReference>
<dbReference type="GO" id="GO:0005634">
    <property type="term" value="C:nucleus"/>
    <property type="evidence" value="ECO:0007669"/>
    <property type="project" value="TreeGrafter"/>
</dbReference>
<dbReference type="Pfam" id="PF00249">
    <property type="entry name" value="Myb_DNA-binding"/>
    <property type="match status" value="1"/>
</dbReference>
<keyword evidence="5" id="KW-0808">Transferase</keyword>